<comment type="caution">
    <text evidence="3">The sequence shown here is derived from an EMBL/GenBank/DDBJ whole genome shotgun (WGS) entry which is preliminary data.</text>
</comment>
<sequence length="352" mass="39680">MRFIFSRLQRFRDVVRRQLGVWLFDKKKVTNFDLVNTKSILFIRNDAKLGDAIVSSGVLKKLKKYRPEIKIKVLTTSAMAPLFEEHFGVDQVVHLSKRPSYSEMKDVCEQVGPVDVVVSLNLDMKMKDIYLLNKLKSKINIGLDPDLKLINLNISNDIGNMHYADKFNYIATLLSITEPAENYIVPLVPSSMKKAQLFLNENNINEFVLINPFGSGNERKLNKDSINKIISAIKERDKSLRVVLLSSPDTRELLESMSLTSTTVHHFGQSESIYDAIAMVEKAKLVVSVDTSIVHIASGMDKPQLSIYSSDEINYNNWHPNSSLARVIATTCSINNIESSSVSGIIKQQLES</sequence>
<dbReference type="AlphaFoldDB" id="A0A9X4J0F0"/>
<keyword evidence="1" id="KW-0328">Glycosyltransferase</keyword>
<name>A0A9X4J0F0_9VIBR</name>
<evidence type="ECO:0000313" key="4">
    <source>
        <dbReference type="Proteomes" id="UP001140978"/>
    </source>
</evidence>
<dbReference type="InterPro" id="IPR051199">
    <property type="entry name" value="LPS_LOS_Heptosyltrfase"/>
</dbReference>
<protein>
    <submittedName>
        <fullName evidence="3">Lipopolysaccharide heptosyltransferase family protein</fullName>
    </submittedName>
</protein>
<dbReference type="Pfam" id="PF01075">
    <property type="entry name" value="Glyco_transf_9"/>
    <property type="match status" value="1"/>
</dbReference>
<dbReference type="CDD" id="cd03789">
    <property type="entry name" value="GT9_LPS_heptosyltransferase"/>
    <property type="match status" value="1"/>
</dbReference>
<gene>
    <name evidence="3" type="ORF">L9X51_13590</name>
</gene>
<dbReference type="EMBL" id="JAKNAX010000039">
    <property type="protein sequence ID" value="MDE1347460.1"/>
    <property type="molecule type" value="Genomic_DNA"/>
</dbReference>
<dbReference type="SUPFAM" id="SSF53756">
    <property type="entry name" value="UDP-Glycosyltransferase/glycogen phosphorylase"/>
    <property type="match status" value="1"/>
</dbReference>
<dbReference type="Proteomes" id="UP001140978">
    <property type="component" value="Unassembled WGS sequence"/>
</dbReference>
<dbReference type="PANTHER" id="PTHR30160">
    <property type="entry name" value="TETRAACYLDISACCHARIDE 4'-KINASE-RELATED"/>
    <property type="match status" value="1"/>
</dbReference>
<evidence type="ECO:0000256" key="1">
    <source>
        <dbReference type="ARBA" id="ARBA00022676"/>
    </source>
</evidence>
<accession>A0A9X4J0F0</accession>
<reference evidence="3" key="1">
    <citation type="submission" date="2022-02" db="EMBL/GenBank/DDBJ databases">
        <title>Emergence and expansion in Europe of a Vibrio aestuarianus clonal complex pathogenic for oysters.</title>
        <authorList>
            <person name="Mesnil A."/>
            <person name="Travers M.-A."/>
        </authorList>
    </citation>
    <scope>NUCLEOTIDE SEQUENCE</scope>
    <source>
        <strain evidence="3">19_064_15T1</strain>
    </source>
</reference>
<dbReference type="InterPro" id="IPR002201">
    <property type="entry name" value="Glyco_trans_9"/>
</dbReference>
<evidence type="ECO:0000313" key="3">
    <source>
        <dbReference type="EMBL" id="MDE1347460.1"/>
    </source>
</evidence>
<keyword evidence="2" id="KW-0808">Transferase</keyword>
<dbReference type="GO" id="GO:0009244">
    <property type="term" value="P:lipopolysaccharide core region biosynthetic process"/>
    <property type="evidence" value="ECO:0007669"/>
    <property type="project" value="TreeGrafter"/>
</dbReference>
<evidence type="ECO:0000256" key="2">
    <source>
        <dbReference type="ARBA" id="ARBA00022679"/>
    </source>
</evidence>
<dbReference type="GO" id="GO:0008713">
    <property type="term" value="F:ADP-heptose-lipopolysaccharide heptosyltransferase activity"/>
    <property type="evidence" value="ECO:0007669"/>
    <property type="project" value="TreeGrafter"/>
</dbReference>
<dbReference type="PANTHER" id="PTHR30160:SF15">
    <property type="entry name" value="GLYCOSYLTRANSFERASE HI_0523-RELATED"/>
    <property type="match status" value="1"/>
</dbReference>
<dbReference type="Gene3D" id="3.40.50.2000">
    <property type="entry name" value="Glycogen Phosphorylase B"/>
    <property type="match status" value="2"/>
</dbReference>
<organism evidence="3 4">
    <name type="scientific">Vibrio aestuarianus</name>
    <dbReference type="NCBI Taxonomy" id="28171"/>
    <lineage>
        <taxon>Bacteria</taxon>
        <taxon>Pseudomonadati</taxon>
        <taxon>Pseudomonadota</taxon>
        <taxon>Gammaproteobacteria</taxon>
        <taxon>Vibrionales</taxon>
        <taxon>Vibrionaceae</taxon>
        <taxon>Vibrio</taxon>
    </lineage>
</organism>
<dbReference type="GO" id="GO:0005829">
    <property type="term" value="C:cytosol"/>
    <property type="evidence" value="ECO:0007669"/>
    <property type="project" value="TreeGrafter"/>
</dbReference>
<proteinExistence type="predicted"/>
<dbReference type="RefSeq" id="WP_274676158.1">
    <property type="nucleotide sequence ID" value="NZ_JAKNAX010000039.1"/>
</dbReference>